<feature type="compositionally biased region" description="Basic and acidic residues" evidence="1">
    <location>
        <begin position="144"/>
        <end position="160"/>
    </location>
</feature>
<sequence>MTNEEIRNQYNKQVSEGISKLEADIKRQKRIPNMTDAKKAWEIRHQARIDARAKMKASEAMKLRARDMKKYGHPNGPTFSYEVEKARSKGKGDVPKSIINSGKRTNEKWNNPRSITEALRDRLKDRNNKNRRDNFKSRYGKSSEANRTKELSASNRELKKSGNSMTSRQDSKSKSRGDSKPNGGGGGSRGKESRRR</sequence>
<feature type="compositionally biased region" description="Basic and acidic residues" evidence="1">
    <location>
        <begin position="169"/>
        <end position="179"/>
    </location>
</feature>
<gene>
    <name evidence="2" type="ORF">SR1949_51640</name>
</gene>
<evidence type="ECO:0000313" key="3">
    <source>
        <dbReference type="Proteomes" id="UP000300142"/>
    </source>
</evidence>
<dbReference type="EMBL" id="BJCE01000388">
    <property type="protein sequence ID" value="GCL40030.1"/>
    <property type="molecule type" value="Genomic_DNA"/>
</dbReference>
<comment type="caution">
    <text evidence="2">The sequence shown here is derived from an EMBL/GenBank/DDBJ whole genome shotgun (WGS) entry which is preliminary data.</text>
</comment>
<feature type="region of interest" description="Disordered" evidence="1">
    <location>
        <begin position="1"/>
        <end position="20"/>
    </location>
</feature>
<accession>A0A480A4R8</accession>
<evidence type="ECO:0000313" key="2">
    <source>
        <dbReference type="EMBL" id="GCL40030.1"/>
    </source>
</evidence>
<organism evidence="2 3">
    <name type="scientific">Sphaerospermopsis reniformis</name>
    <dbReference type="NCBI Taxonomy" id="531300"/>
    <lineage>
        <taxon>Bacteria</taxon>
        <taxon>Bacillati</taxon>
        <taxon>Cyanobacteriota</taxon>
        <taxon>Cyanophyceae</taxon>
        <taxon>Nostocales</taxon>
        <taxon>Aphanizomenonaceae</taxon>
        <taxon>Sphaerospermopsis</taxon>
    </lineage>
</organism>
<feature type="region of interest" description="Disordered" evidence="1">
    <location>
        <begin position="67"/>
        <end position="196"/>
    </location>
</feature>
<protein>
    <submittedName>
        <fullName evidence="2">Uncharacterized protein</fullName>
    </submittedName>
</protein>
<evidence type="ECO:0000256" key="1">
    <source>
        <dbReference type="SAM" id="MobiDB-lite"/>
    </source>
</evidence>
<name>A0A480A4R8_9CYAN</name>
<proteinExistence type="predicted"/>
<feature type="compositionally biased region" description="Basic and acidic residues" evidence="1">
    <location>
        <begin position="82"/>
        <end position="94"/>
    </location>
</feature>
<reference evidence="3" key="1">
    <citation type="submission" date="2019-02" db="EMBL/GenBank/DDBJ databases">
        <title>Draft genome sequence of Sphaerospermopsis reniformis NIES-1949.</title>
        <authorList>
            <person name="Yamaguchi H."/>
            <person name="Suzuki S."/>
            <person name="Kawachi M."/>
        </authorList>
    </citation>
    <scope>NUCLEOTIDE SEQUENCE [LARGE SCALE GENOMIC DNA]</scope>
    <source>
        <strain evidence="3">NIES-1949</strain>
    </source>
</reference>
<dbReference type="AlphaFoldDB" id="A0A480A4R8"/>
<keyword evidence="3" id="KW-1185">Reference proteome</keyword>
<dbReference type="Proteomes" id="UP000300142">
    <property type="component" value="Unassembled WGS sequence"/>
</dbReference>
<feature type="compositionally biased region" description="Polar residues" evidence="1">
    <location>
        <begin position="98"/>
        <end position="114"/>
    </location>
</feature>
<feature type="compositionally biased region" description="Basic and acidic residues" evidence="1">
    <location>
        <begin position="118"/>
        <end position="136"/>
    </location>
</feature>
<dbReference type="RefSeq" id="WP_137669439.1">
    <property type="nucleotide sequence ID" value="NZ_BJCE01000388.1"/>
</dbReference>